<evidence type="ECO:0000256" key="1">
    <source>
        <dbReference type="SAM" id="MobiDB-lite"/>
    </source>
</evidence>
<feature type="region of interest" description="Disordered" evidence="1">
    <location>
        <begin position="1"/>
        <end position="35"/>
    </location>
</feature>
<dbReference type="AlphaFoldDB" id="A0A9P4UMT0"/>
<protein>
    <submittedName>
        <fullName evidence="2">Uncharacterized protein</fullName>
    </submittedName>
</protein>
<keyword evidence="3" id="KW-1185">Reference proteome</keyword>
<dbReference type="Proteomes" id="UP000799441">
    <property type="component" value="Unassembled WGS sequence"/>
</dbReference>
<comment type="caution">
    <text evidence="2">The sequence shown here is derived from an EMBL/GenBank/DDBJ whole genome shotgun (WGS) entry which is preliminary data.</text>
</comment>
<gene>
    <name evidence="2" type="ORF">K431DRAFT_138126</name>
</gene>
<dbReference type="EMBL" id="MU003827">
    <property type="protein sequence ID" value="KAF2718275.1"/>
    <property type="molecule type" value="Genomic_DNA"/>
</dbReference>
<organism evidence="2 3">
    <name type="scientific">Polychaeton citri CBS 116435</name>
    <dbReference type="NCBI Taxonomy" id="1314669"/>
    <lineage>
        <taxon>Eukaryota</taxon>
        <taxon>Fungi</taxon>
        <taxon>Dikarya</taxon>
        <taxon>Ascomycota</taxon>
        <taxon>Pezizomycotina</taxon>
        <taxon>Dothideomycetes</taxon>
        <taxon>Dothideomycetidae</taxon>
        <taxon>Capnodiales</taxon>
        <taxon>Capnodiaceae</taxon>
        <taxon>Polychaeton</taxon>
    </lineage>
</organism>
<name>A0A9P4UMT0_9PEZI</name>
<feature type="compositionally biased region" description="Low complexity" evidence="1">
    <location>
        <begin position="18"/>
        <end position="35"/>
    </location>
</feature>
<accession>A0A9P4UMT0</accession>
<proteinExistence type="predicted"/>
<evidence type="ECO:0000313" key="3">
    <source>
        <dbReference type="Proteomes" id="UP000799441"/>
    </source>
</evidence>
<reference evidence="2" key="1">
    <citation type="journal article" date="2020" name="Stud. Mycol.">
        <title>101 Dothideomycetes genomes: a test case for predicting lifestyles and emergence of pathogens.</title>
        <authorList>
            <person name="Haridas S."/>
            <person name="Albert R."/>
            <person name="Binder M."/>
            <person name="Bloem J."/>
            <person name="Labutti K."/>
            <person name="Salamov A."/>
            <person name="Andreopoulos B."/>
            <person name="Baker S."/>
            <person name="Barry K."/>
            <person name="Bills G."/>
            <person name="Bluhm B."/>
            <person name="Cannon C."/>
            <person name="Castanera R."/>
            <person name="Culley D."/>
            <person name="Daum C."/>
            <person name="Ezra D."/>
            <person name="Gonzalez J."/>
            <person name="Henrissat B."/>
            <person name="Kuo A."/>
            <person name="Liang C."/>
            <person name="Lipzen A."/>
            <person name="Lutzoni F."/>
            <person name="Magnuson J."/>
            <person name="Mondo S."/>
            <person name="Nolan M."/>
            <person name="Ohm R."/>
            <person name="Pangilinan J."/>
            <person name="Park H.-J."/>
            <person name="Ramirez L."/>
            <person name="Alfaro M."/>
            <person name="Sun H."/>
            <person name="Tritt A."/>
            <person name="Yoshinaga Y."/>
            <person name="Zwiers L.-H."/>
            <person name="Turgeon B."/>
            <person name="Goodwin S."/>
            <person name="Spatafora J."/>
            <person name="Crous P."/>
            <person name="Grigoriev I."/>
        </authorList>
    </citation>
    <scope>NUCLEOTIDE SEQUENCE</scope>
    <source>
        <strain evidence="2">CBS 116435</strain>
    </source>
</reference>
<evidence type="ECO:0000313" key="2">
    <source>
        <dbReference type="EMBL" id="KAF2718275.1"/>
    </source>
</evidence>
<sequence length="80" mass="8776">MAQMPGPMATGRAKRTAQHSTAQHSTSQHSTAQHSTVYCTVQCSVCMYRCELAQPAWSAYGARPTRANVALTSRVMQRFS</sequence>